<gene>
    <name evidence="1" type="ORF">Gogos_020231</name>
</gene>
<dbReference type="Proteomes" id="UP000593579">
    <property type="component" value="Unassembled WGS sequence"/>
</dbReference>
<organism evidence="1 2">
    <name type="scientific">Gossypium gossypioides</name>
    <name type="common">Mexican cotton</name>
    <name type="synonym">Selera gossypioides</name>
    <dbReference type="NCBI Taxonomy" id="34282"/>
    <lineage>
        <taxon>Eukaryota</taxon>
        <taxon>Viridiplantae</taxon>
        <taxon>Streptophyta</taxon>
        <taxon>Embryophyta</taxon>
        <taxon>Tracheophyta</taxon>
        <taxon>Spermatophyta</taxon>
        <taxon>Magnoliopsida</taxon>
        <taxon>eudicotyledons</taxon>
        <taxon>Gunneridae</taxon>
        <taxon>Pentapetalae</taxon>
        <taxon>rosids</taxon>
        <taxon>malvids</taxon>
        <taxon>Malvales</taxon>
        <taxon>Malvaceae</taxon>
        <taxon>Malvoideae</taxon>
        <taxon>Gossypium</taxon>
    </lineage>
</organism>
<evidence type="ECO:0000313" key="2">
    <source>
        <dbReference type="Proteomes" id="UP000593579"/>
    </source>
</evidence>
<proteinExistence type="predicted"/>
<dbReference type="EMBL" id="JABEZY010257352">
    <property type="protein sequence ID" value="MBA0753668.1"/>
    <property type="molecule type" value="Genomic_DNA"/>
</dbReference>
<dbReference type="AlphaFoldDB" id="A0A7J9CZ90"/>
<sequence>MLLRFHRRISRRYPAGHGEKGRFF</sequence>
<reference evidence="1 2" key="1">
    <citation type="journal article" date="2019" name="Genome Biol. Evol.">
        <title>Insights into the evolution of the New World diploid cottons (Gossypium, subgenus Houzingenia) based on genome sequencing.</title>
        <authorList>
            <person name="Grover C.E."/>
            <person name="Arick M.A. 2nd"/>
            <person name="Thrash A."/>
            <person name="Conover J.L."/>
            <person name="Sanders W.S."/>
            <person name="Peterson D.G."/>
            <person name="Frelichowski J.E."/>
            <person name="Scheffler J.A."/>
            <person name="Scheffler B.E."/>
            <person name="Wendel J.F."/>
        </authorList>
    </citation>
    <scope>NUCLEOTIDE SEQUENCE [LARGE SCALE GENOMIC DNA]</scope>
    <source>
        <strain evidence="1">5</strain>
        <tissue evidence="1">Leaf</tissue>
    </source>
</reference>
<comment type="caution">
    <text evidence="1">The sequence shown here is derived from an EMBL/GenBank/DDBJ whole genome shotgun (WGS) entry which is preliminary data.</text>
</comment>
<keyword evidence="2" id="KW-1185">Reference proteome</keyword>
<accession>A0A7J9CZ90</accession>
<protein>
    <submittedName>
        <fullName evidence="1">Uncharacterized protein</fullName>
    </submittedName>
</protein>
<evidence type="ECO:0000313" key="1">
    <source>
        <dbReference type="EMBL" id="MBA0753668.1"/>
    </source>
</evidence>
<name>A0A7J9CZ90_GOSGO</name>